<sequence length="37" mass="4277">MWVLIRTGRLKMFAPMQKNHCKPSQTGLVVIFSNQTD</sequence>
<dbReference type="AlphaFoldDB" id="B4RP78"/>
<name>B4RP78_NEIG2</name>
<proteinExistence type="predicted"/>
<dbReference type="KEGG" id="ngk:NGK_1738"/>
<organism evidence="1 2">
    <name type="scientific">Neisseria gonorrhoeae (strain NCCP11945)</name>
    <dbReference type="NCBI Taxonomy" id="521006"/>
    <lineage>
        <taxon>Bacteria</taxon>
        <taxon>Pseudomonadati</taxon>
        <taxon>Pseudomonadota</taxon>
        <taxon>Betaproteobacteria</taxon>
        <taxon>Neisseriales</taxon>
        <taxon>Neisseriaceae</taxon>
        <taxon>Neisseria</taxon>
    </lineage>
</organism>
<dbReference type="HOGENOM" id="CLU_216404_0_0_4"/>
<evidence type="ECO:0000313" key="1">
    <source>
        <dbReference type="EMBL" id="ACF30383.1"/>
    </source>
</evidence>
<accession>B4RP78</accession>
<dbReference type="Proteomes" id="UP000002564">
    <property type="component" value="Chromosome"/>
</dbReference>
<dbReference type="EMBL" id="CP001050">
    <property type="protein sequence ID" value="ACF30383.1"/>
    <property type="molecule type" value="Genomic_DNA"/>
</dbReference>
<gene>
    <name evidence="1" type="ordered locus">NGK_1738</name>
</gene>
<protein>
    <submittedName>
        <fullName evidence="1">Uncharacterized protein</fullName>
    </submittedName>
</protein>
<evidence type="ECO:0000313" key="2">
    <source>
        <dbReference type="Proteomes" id="UP000002564"/>
    </source>
</evidence>
<reference evidence="1 2" key="1">
    <citation type="journal article" date="2008" name="J. Bacteriol.">
        <title>Complete genome sequence of Neisseria gonorrhoeae NCCP11945.</title>
        <authorList>
            <person name="Chung G.T."/>
            <person name="Yoo J.S."/>
            <person name="Oh H.B."/>
            <person name="Lee Y.S."/>
            <person name="Cha S.H."/>
            <person name="Kim S.J."/>
            <person name="Yoo C.K."/>
        </authorList>
    </citation>
    <scope>NUCLEOTIDE SEQUENCE [LARGE SCALE GENOMIC DNA]</scope>
    <source>
        <strain evidence="1 2">NCCP11945</strain>
    </source>
</reference>